<dbReference type="Pfam" id="PF12697">
    <property type="entry name" value="Abhydrolase_6"/>
    <property type="match status" value="1"/>
</dbReference>
<comment type="caution">
    <text evidence="2">The sequence shown here is derived from an EMBL/GenBank/DDBJ whole genome shotgun (WGS) entry which is preliminary data.</text>
</comment>
<evidence type="ECO:0000313" key="2">
    <source>
        <dbReference type="EMBL" id="KAF4301792.1"/>
    </source>
</evidence>
<protein>
    <submittedName>
        <fullName evidence="2">Proline iminopeptidase</fullName>
    </submittedName>
</protein>
<dbReference type="InterPro" id="IPR000073">
    <property type="entry name" value="AB_hydrolase_1"/>
</dbReference>
<sequence>MPRITLNGTDFNYSFAGPEHGRLIILLHGGRGFGDHRSDFRAYQPLAGEYRILGFDFRGHGHSSCTPPYTFKQLVDDIEAFRQHFAGEEEAVIAGGSFGGYLAQQVGSHMSYMIAEADLLIKYAITYPEKVSHLILRGTAPSHHHEAEALSTFEARLHKAPNASIEMVHKVFSAFEDDEEFRLIIFALKPLYVETYDANAGLKSLRNTAFRAETHNELYSEQEKYFDYRNDLHRVTAKTLIIVGDQDWICPPSQSQIIADRIPHSRLLVIAGANHSVQHEKNADFLKAVKELLEG</sequence>
<feature type="domain" description="AB hydrolase-1" evidence="1">
    <location>
        <begin position="24"/>
        <end position="286"/>
    </location>
</feature>
<dbReference type="GO" id="GO:0047372">
    <property type="term" value="F:monoacylglycerol lipase activity"/>
    <property type="evidence" value="ECO:0007669"/>
    <property type="project" value="TreeGrafter"/>
</dbReference>
<dbReference type="InterPro" id="IPR050266">
    <property type="entry name" value="AB_hydrolase_sf"/>
</dbReference>
<dbReference type="Gene3D" id="3.40.50.1820">
    <property type="entry name" value="alpha/beta hydrolase"/>
    <property type="match status" value="1"/>
</dbReference>
<evidence type="ECO:0000259" key="1">
    <source>
        <dbReference type="Pfam" id="PF12697"/>
    </source>
</evidence>
<accession>A0A8H4IJW9</accession>
<evidence type="ECO:0000313" key="3">
    <source>
        <dbReference type="Proteomes" id="UP000572817"/>
    </source>
</evidence>
<dbReference type="GO" id="GO:0016020">
    <property type="term" value="C:membrane"/>
    <property type="evidence" value="ECO:0007669"/>
    <property type="project" value="TreeGrafter"/>
</dbReference>
<name>A0A8H4IJW9_9PEZI</name>
<gene>
    <name evidence="2" type="ORF">GTA08_BOTSDO09609</name>
</gene>
<dbReference type="InterPro" id="IPR029058">
    <property type="entry name" value="AB_hydrolase_fold"/>
</dbReference>
<dbReference type="PANTHER" id="PTHR43798">
    <property type="entry name" value="MONOACYLGLYCEROL LIPASE"/>
    <property type="match status" value="1"/>
</dbReference>
<dbReference type="OrthoDB" id="408373at2759"/>
<dbReference type="EMBL" id="WWBZ02000073">
    <property type="protein sequence ID" value="KAF4301792.1"/>
    <property type="molecule type" value="Genomic_DNA"/>
</dbReference>
<dbReference type="AlphaFoldDB" id="A0A8H4IJW9"/>
<dbReference type="GO" id="GO:0046464">
    <property type="term" value="P:acylglycerol catabolic process"/>
    <property type="evidence" value="ECO:0007669"/>
    <property type="project" value="TreeGrafter"/>
</dbReference>
<proteinExistence type="predicted"/>
<dbReference type="PANTHER" id="PTHR43798:SF5">
    <property type="entry name" value="MONOACYLGLYCEROL LIPASE ABHD6"/>
    <property type="match status" value="1"/>
</dbReference>
<dbReference type="Proteomes" id="UP000572817">
    <property type="component" value="Unassembled WGS sequence"/>
</dbReference>
<dbReference type="SUPFAM" id="SSF53474">
    <property type="entry name" value="alpha/beta-Hydrolases"/>
    <property type="match status" value="1"/>
</dbReference>
<keyword evidence="3" id="KW-1185">Reference proteome</keyword>
<reference evidence="2" key="1">
    <citation type="submission" date="2020-04" db="EMBL/GenBank/DDBJ databases">
        <title>Genome Assembly and Annotation of Botryosphaeria dothidea sdau 11-99, a Latent Pathogen of Apple Fruit Ring Rot in China.</title>
        <authorList>
            <person name="Yu C."/>
            <person name="Diao Y."/>
            <person name="Lu Q."/>
            <person name="Zhao J."/>
            <person name="Cui S."/>
            <person name="Peng C."/>
            <person name="He B."/>
            <person name="Liu H."/>
        </authorList>
    </citation>
    <scope>NUCLEOTIDE SEQUENCE [LARGE SCALE GENOMIC DNA]</scope>
    <source>
        <strain evidence="2">Sdau11-99</strain>
    </source>
</reference>
<organism evidence="2 3">
    <name type="scientific">Botryosphaeria dothidea</name>
    <dbReference type="NCBI Taxonomy" id="55169"/>
    <lineage>
        <taxon>Eukaryota</taxon>
        <taxon>Fungi</taxon>
        <taxon>Dikarya</taxon>
        <taxon>Ascomycota</taxon>
        <taxon>Pezizomycotina</taxon>
        <taxon>Dothideomycetes</taxon>
        <taxon>Dothideomycetes incertae sedis</taxon>
        <taxon>Botryosphaeriales</taxon>
        <taxon>Botryosphaeriaceae</taxon>
        <taxon>Botryosphaeria</taxon>
    </lineage>
</organism>